<protein>
    <submittedName>
        <fullName evidence="2">Uncharacterized protein</fullName>
    </submittedName>
</protein>
<name>A0A834M6N9_RHYFE</name>
<comment type="caution">
    <text evidence="2">The sequence shown here is derived from an EMBL/GenBank/DDBJ whole genome shotgun (WGS) entry which is preliminary data.</text>
</comment>
<gene>
    <name evidence="2" type="ORF">GWI33_016934</name>
</gene>
<keyword evidence="3" id="KW-1185">Reference proteome</keyword>
<evidence type="ECO:0000256" key="1">
    <source>
        <dbReference type="SAM" id="MobiDB-lite"/>
    </source>
</evidence>
<accession>A0A834M6N9</accession>
<reference evidence="2" key="1">
    <citation type="submission" date="2020-08" db="EMBL/GenBank/DDBJ databases">
        <title>Genome sequencing and assembly of the red palm weevil Rhynchophorus ferrugineus.</title>
        <authorList>
            <person name="Dias G.B."/>
            <person name="Bergman C.M."/>
            <person name="Manee M."/>
        </authorList>
    </citation>
    <scope>NUCLEOTIDE SEQUENCE</scope>
    <source>
        <strain evidence="2">AA-2017</strain>
        <tissue evidence="2">Whole larva</tissue>
    </source>
</reference>
<dbReference type="AlphaFoldDB" id="A0A834M6N9"/>
<organism evidence="2 3">
    <name type="scientific">Rhynchophorus ferrugineus</name>
    <name type="common">Red palm weevil</name>
    <name type="synonym">Curculio ferrugineus</name>
    <dbReference type="NCBI Taxonomy" id="354439"/>
    <lineage>
        <taxon>Eukaryota</taxon>
        <taxon>Metazoa</taxon>
        <taxon>Ecdysozoa</taxon>
        <taxon>Arthropoda</taxon>
        <taxon>Hexapoda</taxon>
        <taxon>Insecta</taxon>
        <taxon>Pterygota</taxon>
        <taxon>Neoptera</taxon>
        <taxon>Endopterygota</taxon>
        <taxon>Coleoptera</taxon>
        <taxon>Polyphaga</taxon>
        <taxon>Cucujiformia</taxon>
        <taxon>Curculionidae</taxon>
        <taxon>Dryophthorinae</taxon>
        <taxon>Rhynchophorus</taxon>
    </lineage>
</organism>
<evidence type="ECO:0000313" key="3">
    <source>
        <dbReference type="Proteomes" id="UP000625711"/>
    </source>
</evidence>
<feature type="region of interest" description="Disordered" evidence="1">
    <location>
        <begin position="27"/>
        <end position="47"/>
    </location>
</feature>
<proteinExistence type="predicted"/>
<dbReference type="EMBL" id="JAACXV010014140">
    <property type="protein sequence ID" value="KAF7270076.1"/>
    <property type="molecule type" value="Genomic_DNA"/>
</dbReference>
<dbReference type="Proteomes" id="UP000625711">
    <property type="component" value="Unassembled WGS sequence"/>
</dbReference>
<sequence>MIARHYRLLIGDECQYGRAKLSSESTVPGLADKKTRSVSARQNGFRQRAEVRHGRNKVFCPVRRRRLVVYRASGRNNERI</sequence>
<evidence type="ECO:0000313" key="2">
    <source>
        <dbReference type="EMBL" id="KAF7270076.1"/>
    </source>
</evidence>